<comment type="caution">
    <text evidence="2">The sequence shown here is derived from an EMBL/GenBank/DDBJ whole genome shotgun (WGS) entry which is preliminary data.</text>
</comment>
<protein>
    <recommendedName>
        <fullName evidence="1">DUF397 domain-containing protein</fullName>
    </recommendedName>
</protein>
<sequence>MAALDPSTLRWRRSSRSANYTNCVESAHLDWRKSSRSTNYTNCVEVAHTGHAVAARNSKAPDGGVLLVSADSWSSFLGGVRAGRFEVRS</sequence>
<accession>A0A840NC36</accession>
<dbReference type="RefSeq" id="WP_184478164.1">
    <property type="nucleotide sequence ID" value="NZ_JACHIV010000001.1"/>
</dbReference>
<gene>
    <name evidence="2" type="ORF">BJ969_001569</name>
</gene>
<organism evidence="2 3">
    <name type="scientific">Saccharopolyspora gloriosae</name>
    <dbReference type="NCBI Taxonomy" id="455344"/>
    <lineage>
        <taxon>Bacteria</taxon>
        <taxon>Bacillati</taxon>
        <taxon>Actinomycetota</taxon>
        <taxon>Actinomycetes</taxon>
        <taxon>Pseudonocardiales</taxon>
        <taxon>Pseudonocardiaceae</taxon>
        <taxon>Saccharopolyspora</taxon>
    </lineage>
</organism>
<reference evidence="2 3" key="1">
    <citation type="submission" date="2020-08" db="EMBL/GenBank/DDBJ databases">
        <title>Sequencing the genomes of 1000 actinobacteria strains.</title>
        <authorList>
            <person name="Klenk H.-P."/>
        </authorList>
    </citation>
    <scope>NUCLEOTIDE SEQUENCE [LARGE SCALE GENOMIC DNA]</scope>
    <source>
        <strain evidence="2 3">DSM 45582</strain>
    </source>
</reference>
<evidence type="ECO:0000259" key="1">
    <source>
        <dbReference type="Pfam" id="PF04149"/>
    </source>
</evidence>
<proteinExistence type="predicted"/>
<dbReference type="Proteomes" id="UP000580474">
    <property type="component" value="Unassembled WGS sequence"/>
</dbReference>
<dbReference type="AlphaFoldDB" id="A0A840NC36"/>
<dbReference type="InterPro" id="IPR007278">
    <property type="entry name" value="DUF397"/>
</dbReference>
<evidence type="ECO:0000313" key="2">
    <source>
        <dbReference type="EMBL" id="MBB5068481.1"/>
    </source>
</evidence>
<name>A0A840NC36_9PSEU</name>
<evidence type="ECO:0000313" key="3">
    <source>
        <dbReference type="Proteomes" id="UP000580474"/>
    </source>
</evidence>
<feature type="domain" description="DUF397" evidence="1">
    <location>
        <begin position="30"/>
        <end position="81"/>
    </location>
</feature>
<dbReference type="Pfam" id="PF04149">
    <property type="entry name" value="DUF397"/>
    <property type="match status" value="1"/>
</dbReference>
<dbReference type="EMBL" id="JACHIV010000001">
    <property type="protein sequence ID" value="MBB5068481.1"/>
    <property type="molecule type" value="Genomic_DNA"/>
</dbReference>
<keyword evidence="3" id="KW-1185">Reference proteome</keyword>